<evidence type="ECO:0000313" key="2">
    <source>
        <dbReference type="Proteomes" id="UP000053237"/>
    </source>
</evidence>
<name>A0A024GG45_9STRA</name>
<accession>A0A024GG45</accession>
<proteinExistence type="predicted"/>
<gene>
    <name evidence="1" type="ORF">BN9_065760</name>
</gene>
<protein>
    <submittedName>
        <fullName evidence="1">Uncharacterized protein</fullName>
    </submittedName>
</protein>
<dbReference type="Proteomes" id="UP000053237">
    <property type="component" value="Unassembled WGS sequence"/>
</dbReference>
<evidence type="ECO:0000313" key="1">
    <source>
        <dbReference type="EMBL" id="CCI45679.1"/>
    </source>
</evidence>
<dbReference type="AlphaFoldDB" id="A0A024GG45"/>
<sequence length="131" mass="15422">MIRSRSLHSYSFYSQFFMTIYKNPAKSVHACLFAYEIFTFIPGGTQSMYVESIGHQRRRIPFICENGFQHFGKTFQEIGSHGMRYRVLKRVTAPAYQMRSLTQENWQATASSSPHLLRIFFAVILFRNHLR</sequence>
<comment type="caution">
    <text evidence="1">The sequence shown here is derived from an EMBL/GenBank/DDBJ whole genome shotgun (WGS) entry which is preliminary data.</text>
</comment>
<reference evidence="1 2" key="1">
    <citation type="submission" date="2012-05" db="EMBL/GenBank/DDBJ databases">
        <title>Recombination and specialization in a pathogen metapopulation.</title>
        <authorList>
            <person name="Gardiner A."/>
            <person name="Kemen E."/>
            <person name="Schultz-Larsen T."/>
            <person name="MacLean D."/>
            <person name="Van Oosterhout C."/>
            <person name="Jones J.D.G."/>
        </authorList>
    </citation>
    <scope>NUCLEOTIDE SEQUENCE [LARGE SCALE GENOMIC DNA]</scope>
    <source>
        <strain evidence="1 2">Ac Nc2</strain>
    </source>
</reference>
<dbReference type="InParanoid" id="A0A024GG45"/>
<dbReference type="EMBL" id="CAIX01000104">
    <property type="protein sequence ID" value="CCI45679.1"/>
    <property type="molecule type" value="Genomic_DNA"/>
</dbReference>
<organism evidence="1 2">
    <name type="scientific">Albugo candida</name>
    <dbReference type="NCBI Taxonomy" id="65357"/>
    <lineage>
        <taxon>Eukaryota</taxon>
        <taxon>Sar</taxon>
        <taxon>Stramenopiles</taxon>
        <taxon>Oomycota</taxon>
        <taxon>Peronosporomycetes</taxon>
        <taxon>Albuginales</taxon>
        <taxon>Albuginaceae</taxon>
        <taxon>Albugo</taxon>
    </lineage>
</organism>
<keyword evidence="2" id="KW-1185">Reference proteome</keyword>